<feature type="compositionally biased region" description="Polar residues" evidence="1">
    <location>
        <begin position="44"/>
        <end position="53"/>
    </location>
</feature>
<feature type="compositionally biased region" description="Low complexity" evidence="1">
    <location>
        <begin position="167"/>
        <end position="177"/>
    </location>
</feature>
<feature type="compositionally biased region" description="Low complexity" evidence="1">
    <location>
        <begin position="32"/>
        <end position="43"/>
    </location>
</feature>
<sequence>MKDPNYVPDWAAEVAQRLRLGGDDNDDDNDGNRTSTNTSTRSNAKATPSQPSQKSKRSFSPPASRRSLADTSRFSGSASHAHGSSSPRSTLARFRDLPSSAVLLLFTPVVVPSGFSTLDGNTEGNEEKDSRKNRNRNNKNVSVPTTSNSRSSNNNNPSLAIPALQASNGNSNSNSNSKTQTDTDPFELLGKALALHHPRIRHVPYVPAAGFTETHQAFLEQADGVVVVTCEPASAEPTNAELTNAEAEVEVEDAKLDALLAQQASFAHEAATALSEIGGKKQCVPMVNFHFGDDQWTQDVTGYLNVWGGEGYGEGSVGGVVGVLFGG</sequence>
<dbReference type="AlphaFoldDB" id="A0A4U0TLA2"/>
<evidence type="ECO:0000313" key="2">
    <source>
        <dbReference type="EMBL" id="TKA22690.1"/>
    </source>
</evidence>
<feature type="compositionally biased region" description="Polar residues" evidence="1">
    <location>
        <begin position="114"/>
        <end position="123"/>
    </location>
</feature>
<evidence type="ECO:0000313" key="3">
    <source>
        <dbReference type="Proteomes" id="UP000308549"/>
    </source>
</evidence>
<feature type="region of interest" description="Disordered" evidence="1">
    <location>
        <begin position="15"/>
        <end position="91"/>
    </location>
</feature>
<name>A0A4U0TLA2_9PEZI</name>
<evidence type="ECO:0000256" key="1">
    <source>
        <dbReference type="SAM" id="MobiDB-lite"/>
    </source>
</evidence>
<proteinExistence type="predicted"/>
<comment type="caution">
    <text evidence="2">The sequence shown here is derived from an EMBL/GenBank/DDBJ whole genome shotgun (WGS) entry which is preliminary data.</text>
</comment>
<accession>A0A4U0TLA2</accession>
<dbReference type="EMBL" id="NAJL01000068">
    <property type="protein sequence ID" value="TKA22690.1"/>
    <property type="molecule type" value="Genomic_DNA"/>
</dbReference>
<reference evidence="2 3" key="1">
    <citation type="submission" date="2017-03" db="EMBL/GenBank/DDBJ databases">
        <title>Genomes of endolithic fungi from Antarctica.</title>
        <authorList>
            <person name="Coleine C."/>
            <person name="Masonjones S."/>
            <person name="Stajich J.E."/>
        </authorList>
    </citation>
    <scope>NUCLEOTIDE SEQUENCE [LARGE SCALE GENOMIC DNA]</scope>
    <source>
        <strain evidence="2 3">CCFEE 6315</strain>
    </source>
</reference>
<feature type="region of interest" description="Disordered" evidence="1">
    <location>
        <begin position="114"/>
        <end position="183"/>
    </location>
</feature>
<feature type="compositionally biased region" description="Low complexity" evidence="1">
    <location>
        <begin position="72"/>
        <end position="89"/>
    </location>
</feature>
<dbReference type="Proteomes" id="UP000308549">
    <property type="component" value="Unassembled WGS sequence"/>
</dbReference>
<organism evidence="2 3">
    <name type="scientific">Salinomyces thailandicus</name>
    <dbReference type="NCBI Taxonomy" id="706561"/>
    <lineage>
        <taxon>Eukaryota</taxon>
        <taxon>Fungi</taxon>
        <taxon>Dikarya</taxon>
        <taxon>Ascomycota</taxon>
        <taxon>Pezizomycotina</taxon>
        <taxon>Dothideomycetes</taxon>
        <taxon>Dothideomycetidae</taxon>
        <taxon>Mycosphaerellales</taxon>
        <taxon>Teratosphaeriaceae</taxon>
        <taxon>Salinomyces</taxon>
    </lineage>
</organism>
<keyword evidence="3" id="KW-1185">Reference proteome</keyword>
<protein>
    <submittedName>
        <fullName evidence="2">Uncharacterized protein</fullName>
    </submittedName>
</protein>
<dbReference type="OrthoDB" id="47059at2759"/>
<feature type="compositionally biased region" description="Low complexity" evidence="1">
    <location>
        <begin position="138"/>
        <end position="158"/>
    </location>
</feature>
<gene>
    <name evidence="2" type="ORF">B0A50_07783</name>
</gene>